<evidence type="ECO:0000313" key="2">
    <source>
        <dbReference type="Proteomes" id="UP000466345"/>
    </source>
</evidence>
<keyword evidence="2" id="KW-1185">Reference proteome</keyword>
<sequence length="182" mass="19679">MAGGSRFRQADRLAAVEGYAYVGPDDIRAAAVDQPPGTPVRSPADLDRWLTARPRAELAEPFTYVVDLTGTLCLAPRRSEHVACASGARVLAAGEIGFERARTGWTVRESSNQSTGYCPDVTCWPALASALHRAGLPAPEGFTHEVVFRRCEGCGERAVVREDDYVCVLCGARLPGKWNFGR</sequence>
<dbReference type="EMBL" id="WEGJ01000006">
    <property type="protein sequence ID" value="MQY12371.1"/>
    <property type="molecule type" value="Genomic_DNA"/>
</dbReference>
<comment type="caution">
    <text evidence="1">The sequence shown here is derived from an EMBL/GenBank/DDBJ whole genome shotgun (WGS) entry which is preliminary data.</text>
</comment>
<protein>
    <submittedName>
        <fullName evidence="1">Uncharacterized protein</fullName>
    </submittedName>
</protein>
<gene>
    <name evidence="1" type="ORF">SRB5_25040</name>
</gene>
<dbReference type="AlphaFoldDB" id="A0A7K0CFW9"/>
<dbReference type="Proteomes" id="UP000466345">
    <property type="component" value="Unassembled WGS sequence"/>
</dbReference>
<organism evidence="1 2">
    <name type="scientific">Streptomyces smaragdinus</name>
    <dbReference type="NCBI Taxonomy" id="2585196"/>
    <lineage>
        <taxon>Bacteria</taxon>
        <taxon>Bacillati</taxon>
        <taxon>Actinomycetota</taxon>
        <taxon>Actinomycetes</taxon>
        <taxon>Kitasatosporales</taxon>
        <taxon>Streptomycetaceae</taxon>
        <taxon>Streptomyces</taxon>
    </lineage>
</organism>
<proteinExistence type="predicted"/>
<reference evidence="1 2" key="1">
    <citation type="submission" date="2019-10" db="EMBL/GenBank/DDBJ databases">
        <title>Streptomyces smaragdinus sp. nov. and Streptomyces fabii sp. nov., isolated from the gut of fungus growing-termite Macrotermes natalensis.</title>
        <authorList>
            <person name="Schwitalla J."/>
            <person name="Benndorf R."/>
            <person name="Martin K."/>
            <person name="De Beer W."/>
            <person name="Kaster A.-K."/>
            <person name="Vollmers J."/>
            <person name="Poulsen M."/>
            <person name="Beemelmanns C."/>
        </authorList>
    </citation>
    <scope>NUCLEOTIDE SEQUENCE [LARGE SCALE GENOMIC DNA]</scope>
    <source>
        <strain evidence="1 2">RB5</strain>
    </source>
</reference>
<accession>A0A7K0CFW9</accession>
<name>A0A7K0CFW9_9ACTN</name>
<evidence type="ECO:0000313" key="1">
    <source>
        <dbReference type="EMBL" id="MQY12371.1"/>
    </source>
</evidence>